<evidence type="ECO:0000313" key="2">
    <source>
        <dbReference type="Proteomes" id="UP000231553"/>
    </source>
</evidence>
<comment type="caution">
    <text evidence="1">The sequence shown here is derived from an EMBL/GenBank/DDBJ whole genome shotgun (WGS) entry which is preliminary data.</text>
</comment>
<reference evidence="1 2" key="1">
    <citation type="journal article" date="2018" name="Int. J. Syst. Evol. Microbiol.">
        <title>Pseudooceanicola lipolyticus sp. nov., a marine alphaproteobacterium, reclassification of Oceanicola flagellatus as Pseudooceanicola flagellatus comb. nov. and emended description of the genus Pseudooceanicola.</title>
        <authorList>
            <person name="Huang M.-M."/>
            <person name="Guo L.-L."/>
            <person name="Wu Y.-H."/>
            <person name="Lai Q.-L."/>
            <person name="Shao Z.-Z."/>
            <person name="Wang C.-S."/>
            <person name="Wu M."/>
            <person name="Xu X.-W."/>
        </authorList>
    </citation>
    <scope>NUCLEOTIDE SEQUENCE [LARGE SCALE GENOMIC DNA]</scope>
    <source>
        <strain evidence="1 2">157</strain>
    </source>
</reference>
<dbReference type="Proteomes" id="UP000231553">
    <property type="component" value="Unassembled WGS sequence"/>
</dbReference>
<sequence>ARLPGLHWQPTEIDPARRTSIDAYLAEAGLANTAPAQDLDATRPGWGADHAGQALILLVNLLHLISAAEAQILITEAATALSPEGLFLVYGPFMRTGELTSEGDRTFHASLTAQDGEIGYKDDGEIIAMMQAAGLDLVRVVEMPANNLALVARRP</sequence>
<dbReference type="GO" id="GO:0032259">
    <property type="term" value="P:methylation"/>
    <property type="evidence" value="ECO:0007669"/>
    <property type="project" value="UniProtKB-KW"/>
</dbReference>
<proteinExistence type="predicted"/>
<dbReference type="InterPro" id="IPR010342">
    <property type="entry name" value="DUF938"/>
</dbReference>
<dbReference type="InterPro" id="IPR029063">
    <property type="entry name" value="SAM-dependent_MTases_sf"/>
</dbReference>
<keyword evidence="2" id="KW-1185">Reference proteome</keyword>
<keyword evidence="1" id="KW-0489">Methyltransferase</keyword>
<dbReference type="SUPFAM" id="SSF53335">
    <property type="entry name" value="S-adenosyl-L-methionine-dependent methyltransferases"/>
    <property type="match status" value="1"/>
</dbReference>
<dbReference type="GO" id="GO:0008168">
    <property type="term" value="F:methyltransferase activity"/>
    <property type="evidence" value="ECO:0007669"/>
    <property type="project" value="UniProtKB-KW"/>
</dbReference>
<dbReference type="Gene3D" id="3.40.50.150">
    <property type="entry name" value="Vaccinia Virus protein VP39"/>
    <property type="match status" value="1"/>
</dbReference>
<dbReference type="AlphaFoldDB" id="A0A2M8IUB7"/>
<dbReference type="OrthoDB" id="5525831at2"/>
<dbReference type="PANTHER" id="PTHR20974:SF0">
    <property type="entry name" value="UPF0585 PROTEIN CG18661"/>
    <property type="match status" value="1"/>
</dbReference>
<protein>
    <submittedName>
        <fullName evidence="1">Methyltransferase</fullName>
    </submittedName>
</protein>
<name>A0A2M8IUB7_9RHOB</name>
<gene>
    <name evidence="1" type="ORF">CVM52_23835</name>
</gene>
<dbReference type="RefSeq" id="WP_100164819.1">
    <property type="nucleotide sequence ID" value="NZ_PGTB01000233.1"/>
</dbReference>
<evidence type="ECO:0000313" key="1">
    <source>
        <dbReference type="EMBL" id="PJE34134.1"/>
    </source>
</evidence>
<feature type="non-terminal residue" evidence="1">
    <location>
        <position position="1"/>
    </location>
</feature>
<dbReference type="PANTHER" id="PTHR20974">
    <property type="entry name" value="UPF0585 PROTEIN CG18661"/>
    <property type="match status" value="1"/>
</dbReference>
<accession>A0A2M8IUB7</accession>
<dbReference type="Pfam" id="PF06080">
    <property type="entry name" value="DUF938"/>
    <property type="match status" value="1"/>
</dbReference>
<keyword evidence="1" id="KW-0808">Transferase</keyword>
<dbReference type="EMBL" id="PGTB01000233">
    <property type="protein sequence ID" value="PJE34134.1"/>
    <property type="molecule type" value="Genomic_DNA"/>
</dbReference>
<organism evidence="1 2">
    <name type="scientific">Pseudooceanicola lipolyticus</name>
    <dbReference type="NCBI Taxonomy" id="2029104"/>
    <lineage>
        <taxon>Bacteria</taxon>
        <taxon>Pseudomonadati</taxon>
        <taxon>Pseudomonadota</taxon>
        <taxon>Alphaproteobacteria</taxon>
        <taxon>Rhodobacterales</taxon>
        <taxon>Paracoccaceae</taxon>
        <taxon>Pseudooceanicola</taxon>
    </lineage>
</organism>